<comment type="caution">
    <text evidence="3">The sequence shown here is derived from an EMBL/GenBank/DDBJ whole genome shotgun (WGS) entry which is preliminary data.</text>
</comment>
<organism evidence="3 4">
    <name type="scientific">Papaver atlanticum</name>
    <dbReference type="NCBI Taxonomy" id="357466"/>
    <lineage>
        <taxon>Eukaryota</taxon>
        <taxon>Viridiplantae</taxon>
        <taxon>Streptophyta</taxon>
        <taxon>Embryophyta</taxon>
        <taxon>Tracheophyta</taxon>
        <taxon>Spermatophyta</taxon>
        <taxon>Magnoliopsida</taxon>
        <taxon>Ranunculales</taxon>
        <taxon>Papaveraceae</taxon>
        <taxon>Papaveroideae</taxon>
        <taxon>Papaver</taxon>
    </lineage>
</organism>
<reference evidence="3" key="1">
    <citation type="submission" date="2022-04" db="EMBL/GenBank/DDBJ databases">
        <title>A functionally conserved STORR gene fusion in Papaver species that diverged 16.8 million years ago.</title>
        <authorList>
            <person name="Catania T."/>
        </authorList>
    </citation>
    <scope>NUCLEOTIDE SEQUENCE</scope>
    <source>
        <strain evidence="3">S-188037</strain>
    </source>
</reference>
<name>A0AAD4XQU8_9MAGN</name>
<comment type="catalytic activity">
    <reaction evidence="1">
        <text>a 2'-deoxyribonucleoside 5'-diphosphate + ATP = a 2'-deoxyribonucleoside 5'-triphosphate + ADP</text>
        <dbReference type="Rhea" id="RHEA:44640"/>
        <dbReference type="ChEBI" id="CHEBI:30616"/>
        <dbReference type="ChEBI" id="CHEBI:61560"/>
        <dbReference type="ChEBI" id="CHEBI:73316"/>
        <dbReference type="ChEBI" id="CHEBI:456216"/>
        <dbReference type="EC" id="2.7.4.6"/>
    </reaction>
</comment>
<dbReference type="Proteomes" id="UP001202328">
    <property type="component" value="Unassembled WGS sequence"/>
</dbReference>
<dbReference type="GO" id="GO:0004550">
    <property type="term" value="F:nucleoside diphosphate kinase activity"/>
    <property type="evidence" value="ECO:0007669"/>
    <property type="project" value="UniProtKB-EC"/>
</dbReference>
<evidence type="ECO:0000313" key="4">
    <source>
        <dbReference type="Proteomes" id="UP001202328"/>
    </source>
</evidence>
<gene>
    <name evidence="3" type="ORF">MKW98_009264</name>
</gene>
<comment type="catalytic activity">
    <reaction evidence="2">
        <text>a ribonucleoside 5'-diphosphate + ATP = a ribonucleoside 5'-triphosphate + ADP</text>
        <dbReference type="Rhea" id="RHEA:18113"/>
        <dbReference type="ChEBI" id="CHEBI:30616"/>
        <dbReference type="ChEBI" id="CHEBI:57930"/>
        <dbReference type="ChEBI" id="CHEBI:61557"/>
        <dbReference type="ChEBI" id="CHEBI:456216"/>
        <dbReference type="EC" id="2.7.4.6"/>
    </reaction>
</comment>
<dbReference type="EMBL" id="JAJJMB010006586">
    <property type="protein sequence ID" value="KAI3934283.1"/>
    <property type="molecule type" value="Genomic_DNA"/>
</dbReference>
<sequence>MRLMHVNDNFIEKNFENVGGEPEGDHPYNPWVVYLTCRPVLDMILEGDDSIRRVHEITSSKEEESLFWDNDGPTSYSSDSVMCASEDIKMWFREDCKEWLKEITKSTHLIHVYPDGKSDLQRYYSMDKMSIVVIKPKAFREFCVGEILEAVEVNCFLVRGLKLVKKADCPKSVVWSDSCSSSETDGDECALAMVAEIVAPKLELLHDDPDAKYIDFSSKIYRVGSNYIYKSNQDTLWNDMAEFFPYGLILWVDPSGEHVCAQMFEASLIGIVSQD</sequence>
<dbReference type="AlphaFoldDB" id="A0AAD4XQU8"/>
<protein>
    <submittedName>
        <fullName evidence="3">Uncharacterized protein</fullName>
    </submittedName>
</protein>
<dbReference type="SUPFAM" id="SSF54919">
    <property type="entry name" value="Nucleoside diphosphate kinase, NDK"/>
    <property type="match status" value="1"/>
</dbReference>
<evidence type="ECO:0000256" key="1">
    <source>
        <dbReference type="ARBA" id="ARBA00000082"/>
    </source>
</evidence>
<dbReference type="Gene3D" id="3.30.70.141">
    <property type="entry name" value="Nucleoside diphosphate kinase-like domain"/>
    <property type="match status" value="1"/>
</dbReference>
<dbReference type="InterPro" id="IPR036850">
    <property type="entry name" value="NDK-like_dom_sf"/>
</dbReference>
<keyword evidence="4" id="KW-1185">Reference proteome</keyword>
<evidence type="ECO:0000256" key="2">
    <source>
        <dbReference type="ARBA" id="ARBA00000937"/>
    </source>
</evidence>
<accession>A0AAD4XQU8</accession>
<evidence type="ECO:0000313" key="3">
    <source>
        <dbReference type="EMBL" id="KAI3934283.1"/>
    </source>
</evidence>
<proteinExistence type="predicted"/>